<dbReference type="GO" id="GO:0031623">
    <property type="term" value="P:receptor internalization"/>
    <property type="evidence" value="ECO:0007669"/>
    <property type="project" value="TreeGrafter"/>
</dbReference>
<evidence type="ECO:0000256" key="4">
    <source>
        <dbReference type="ARBA" id="ARBA00022692"/>
    </source>
</evidence>
<dbReference type="InterPro" id="IPR000375">
    <property type="entry name" value="Dynamin_stalk"/>
</dbReference>
<dbReference type="GO" id="GO:0061024">
    <property type="term" value="P:membrane organization"/>
    <property type="evidence" value="ECO:0007669"/>
    <property type="project" value="UniProtKB-ARBA"/>
</dbReference>
<dbReference type="SUPFAM" id="SSF52540">
    <property type="entry name" value="P-loop containing nucleoside triphosphate hydrolases"/>
    <property type="match status" value="1"/>
</dbReference>
<evidence type="ECO:0000256" key="7">
    <source>
        <dbReference type="ARBA" id="ARBA00022792"/>
    </source>
</evidence>
<gene>
    <name evidence="22" type="ORF">ONZ51_g1031</name>
</gene>
<keyword evidence="18" id="KW-0175">Coiled coil</keyword>
<dbReference type="InterPro" id="IPR022812">
    <property type="entry name" value="Dynamin"/>
</dbReference>
<keyword evidence="8" id="KW-0378">Hydrolase</keyword>
<dbReference type="GO" id="GO:0005886">
    <property type="term" value="C:plasma membrane"/>
    <property type="evidence" value="ECO:0007669"/>
    <property type="project" value="TreeGrafter"/>
</dbReference>
<keyword evidence="6 17" id="KW-0547">Nucleotide-binding</keyword>
<dbReference type="InterPro" id="IPR030381">
    <property type="entry name" value="G_DYNAMIN_dom"/>
</dbReference>
<feature type="compositionally biased region" description="Low complexity" evidence="19">
    <location>
        <begin position="1168"/>
        <end position="1181"/>
    </location>
</feature>
<evidence type="ECO:0000256" key="9">
    <source>
        <dbReference type="ARBA" id="ARBA00022842"/>
    </source>
</evidence>
<dbReference type="PROSITE" id="PS00410">
    <property type="entry name" value="G_DYNAMIN_1"/>
    <property type="match status" value="1"/>
</dbReference>
<reference evidence="22" key="1">
    <citation type="submission" date="2022-11" db="EMBL/GenBank/DDBJ databases">
        <title>Genome Sequence of Cubamyces cubensis.</title>
        <authorList>
            <person name="Buettner E."/>
        </authorList>
    </citation>
    <scope>NUCLEOTIDE SEQUENCE</scope>
    <source>
        <strain evidence="22">MPL-01</strain>
    </source>
</reference>
<protein>
    <recommendedName>
        <fullName evidence="3">dynamin GTPase</fullName>
        <ecNumber evidence="3">3.6.5.5</ecNumber>
    </recommendedName>
</protein>
<dbReference type="InterPro" id="IPR029069">
    <property type="entry name" value="HotDog_dom_sf"/>
</dbReference>
<evidence type="ECO:0000256" key="13">
    <source>
        <dbReference type="ARBA" id="ARBA00023134"/>
    </source>
</evidence>
<evidence type="ECO:0000256" key="12">
    <source>
        <dbReference type="ARBA" id="ARBA00023128"/>
    </source>
</evidence>
<keyword evidence="14" id="KW-0472">Membrane</keyword>
<dbReference type="GO" id="GO:0046872">
    <property type="term" value="F:metal ion binding"/>
    <property type="evidence" value="ECO:0007669"/>
    <property type="project" value="UniProtKB-KW"/>
</dbReference>
<evidence type="ECO:0000256" key="6">
    <source>
        <dbReference type="ARBA" id="ARBA00022741"/>
    </source>
</evidence>
<dbReference type="Proteomes" id="UP001215151">
    <property type="component" value="Unassembled WGS sequence"/>
</dbReference>
<dbReference type="GO" id="GO:0008017">
    <property type="term" value="F:microtubule binding"/>
    <property type="evidence" value="ECO:0007669"/>
    <property type="project" value="TreeGrafter"/>
</dbReference>
<dbReference type="GO" id="GO:0005743">
    <property type="term" value="C:mitochondrial inner membrane"/>
    <property type="evidence" value="ECO:0007669"/>
    <property type="project" value="UniProtKB-SubCell"/>
</dbReference>
<comment type="subcellular location">
    <subcellularLocation>
        <location evidence="1">Mitochondrion inner membrane</location>
    </subcellularLocation>
    <subcellularLocation>
        <location evidence="2">Mitochondrion intermembrane space</location>
    </subcellularLocation>
</comment>
<dbReference type="GO" id="GO:0005525">
    <property type="term" value="F:GTP binding"/>
    <property type="evidence" value="ECO:0007669"/>
    <property type="project" value="UniProtKB-KW"/>
</dbReference>
<dbReference type="FunFam" id="3.40.50.300:FF:000741">
    <property type="entry name" value="Putative mitochondrial dynamin GTPase"/>
    <property type="match status" value="1"/>
</dbReference>
<comment type="similarity">
    <text evidence="17">Belongs to the TRAFAC class dynamin-like GTPase superfamily. Dynamin/Fzo/YdjA family.</text>
</comment>
<keyword evidence="23" id="KW-1185">Reference proteome</keyword>
<dbReference type="PROSITE" id="PS51718">
    <property type="entry name" value="G_DYNAMIN_2"/>
    <property type="match status" value="1"/>
</dbReference>
<dbReference type="InterPro" id="IPR001401">
    <property type="entry name" value="Dynamin_GTPase"/>
</dbReference>
<dbReference type="PROSITE" id="PS51388">
    <property type="entry name" value="GED"/>
    <property type="match status" value="1"/>
</dbReference>
<feature type="domain" description="Dynamin-type G" evidence="21">
    <location>
        <begin position="251"/>
        <end position="524"/>
    </location>
</feature>
<evidence type="ECO:0000256" key="14">
    <source>
        <dbReference type="ARBA" id="ARBA00023136"/>
    </source>
</evidence>
<name>A0AAD7XF87_9APHY</name>
<dbReference type="InterPro" id="IPR019762">
    <property type="entry name" value="Dynamin_GTPase_CS"/>
</dbReference>
<evidence type="ECO:0000256" key="18">
    <source>
        <dbReference type="SAM" id="Coils"/>
    </source>
</evidence>
<keyword evidence="10" id="KW-0809">Transit peptide</keyword>
<sequence length="1326" mass="148347">MYNAFRRRVSSALSFSPRKASTYGAAAASAAAAGKSTLGPRSVHRQFATLLTNTHLRTRSRYGVSPASIRHVHVRALSYSSIPRFVLRAFRVPIATATVGAGGFTYANYKFEEFRKKSTDLLTSVQDTVSDAFDTASGVVKDVTSRISDVKLPSFEAPEFLKELKDLFSSSEGGDRGHEGEDSGSSSRKRKPDGDDAAALAAMMAATTLSATDSKAAEGGDGDGRQNGLMNLTRKLIEIRTMLISIDQSDALKLPSIVVIGSQSSGKSSVLEAIVGHEFLPKGNNMVTRRPIELTLIHTPAEKGQPAEEYGEFPALGLGKITDFSAIQRTLTDLNMAVPASEAVSNEPIDLRIYSPHVPDLTLIDLPGYIQIASMDQPDSLKEKIAGLCERYIREPNIILAVCAADVDLANSPALRASRKVDPLGLRTIGVITKMDLVPPEQGAAILAGNRYPLHLGYVGVVCKTSGKKINKDRLGTVARRNEEDYFGAHRELFGSQSSLMVGTDTLRRRLMEVLESSMASSLHGITNAVQLELEEAQYQFKVQYNDRRISAESYVAETMDLLKARFKEYTSEFRKPQIRAKLKEMLEGRVMDVLEQLYWTDKRAPELTALGADPRVKPEDVEPYWRYKLDAASSLLTKSGVGRDSTLLVADGLRALIDSIAQGEPFNFHPRAAERLVQFSHMLLRERIGVTSDQVENCIKPYKFEVEVEPREWEVGRAEAVQLFEREMKFCEEKLKEIKNKVGGSRRLNNLVSYVKELEERERERKQRRLTGGEDEQSVADVSSDDYRYPPAQILDARHAMLYNDRIGILKLRMAALKSKRCKAGPENDVLCPEAFLNVVADKLAYTAAMFINIELLDHFFYQFPREIDSRLLYDLDRKEIVEFARENPIIRKHLDLQERKDKLEEVMKQLNSLATLRPDVQPTPRRQRGLFGVNANRRVVQRSSIAMQALLHTMSSMSATDLASLLTARTLQFLPRLAKYLVFFLFLVQIRSWPFAWHYRVWHPVFVLRGKFLAHRITNIFRSPEVRRQRNLEWLENLSNVGKNPFDLVSVYKNWAGPDDCDFNLHLSNSSYPKHLDAARFKYALKACPTFFRVGGWMGLGATHFTFLREIPMFSNYEMRIYIVTRYVTKPKGKGKKTQQVKPAESPAPSAEAAPKPSLHTANGLSTGTSTPAGTSSAPNPKALAAQLLERPEPDGAVLNCLSVSEIVCKIGRITVPPSLVYAVDGFCSAPPSTADVKAYSRTNPPPHWERVRALRGDAHPNADSPSGATLKKLREFYTHGWREVPEDERWWEQALSGEVEERRLKGLACMQALRKGMEEARTI</sequence>
<dbReference type="CDD" id="cd08771">
    <property type="entry name" value="DLP_1"/>
    <property type="match status" value="1"/>
</dbReference>
<dbReference type="InterPro" id="IPR027417">
    <property type="entry name" value="P-loop_NTPase"/>
</dbReference>
<feature type="compositionally biased region" description="Low complexity" evidence="19">
    <location>
        <begin position="1142"/>
        <end position="1160"/>
    </location>
</feature>
<evidence type="ECO:0000256" key="1">
    <source>
        <dbReference type="ARBA" id="ARBA00004273"/>
    </source>
</evidence>
<evidence type="ECO:0000256" key="8">
    <source>
        <dbReference type="ARBA" id="ARBA00022801"/>
    </source>
</evidence>
<feature type="coiled-coil region" evidence="18">
    <location>
        <begin position="722"/>
        <end position="777"/>
    </location>
</feature>
<dbReference type="InterPro" id="IPR020850">
    <property type="entry name" value="GED_dom"/>
</dbReference>
<dbReference type="Pfam" id="PF01031">
    <property type="entry name" value="Dynamin_M"/>
    <property type="match status" value="1"/>
</dbReference>
<evidence type="ECO:0000256" key="19">
    <source>
        <dbReference type="SAM" id="MobiDB-lite"/>
    </source>
</evidence>
<evidence type="ECO:0000256" key="10">
    <source>
        <dbReference type="ARBA" id="ARBA00022946"/>
    </source>
</evidence>
<evidence type="ECO:0000256" key="3">
    <source>
        <dbReference type="ARBA" id="ARBA00011980"/>
    </source>
</evidence>
<keyword evidence="15" id="KW-1015">Disulfide bond</keyword>
<evidence type="ECO:0000313" key="23">
    <source>
        <dbReference type="Proteomes" id="UP001215151"/>
    </source>
</evidence>
<dbReference type="GO" id="GO:0005758">
    <property type="term" value="C:mitochondrial intermembrane space"/>
    <property type="evidence" value="ECO:0007669"/>
    <property type="project" value="UniProtKB-SubCell"/>
</dbReference>
<organism evidence="22 23">
    <name type="scientific">Trametes cubensis</name>
    <dbReference type="NCBI Taxonomy" id="1111947"/>
    <lineage>
        <taxon>Eukaryota</taxon>
        <taxon>Fungi</taxon>
        <taxon>Dikarya</taxon>
        <taxon>Basidiomycota</taxon>
        <taxon>Agaricomycotina</taxon>
        <taxon>Agaricomycetes</taxon>
        <taxon>Polyporales</taxon>
        <taxon>Polyporaceae</taxon>
        <taxon>Trametes</taxon>
    </lineage>
</organism>
<accession>A0AAD7XF87</accession>
<dbReference type="Pfam" id="PF24550">
    <property type="entry name" value="LIS_MGM1"/>
    <property type="match status" value="1"/>
</dbReference>
<comment type="catalytic activity">
    <reaction evidence="16">
        <text>GTP + H2O = GDP + phosphate + H(+)</text>
        <dbReference type="Rhea" id="RHEA:19669"/>
        <dbReference type="ChEBI" id="CHEBI:15377"/>
        <dbReference type="ChEBI" id="CHEBI:15378"/>
        <dbReference type="ChEBI" id="CHEBI:37565"/>
        <dbReference type="ChEBI" id="CHEBI:43474"/>
        <dbReference type="ChEBI" id="CHEBI:58189"/>
        <dbReference type="EC" id="3.6.5.5"/>
    </reaction>
</comment>
<dbReference type="Pfam" id="PF00350">
    <property type="entry name" value="Dynamin_N"/>
    <property type="match status" value="1"/>
</dbReference>
<dbReference type="GO" id="GO:0003924">
    <property type="term" value="F:GTPase activity"/>
    <property type="evidence" value="ECO:0007669"/>
    <property type="project" value="InterPro"/>
</dbReference>
<keyword evidence="11" id="KW-1133">Transmembrane helix</keyword>
<dbReference type="PANTHER" id="PTHR11566:SF212">
    <property type="entry name" value="DYNAMIN"/>
    <property type="match status" value="1"/>
</dbReference>
<keyword evidence="7" id="KW-0999">Mitochondrion inner membrane</keyword>
<evidence type="ECO:0000313" key="22">
    <source>
        <dbReference type="EMBL" id="KAJ8496581.1"/>
    </source>
</evidence>
<comment type="caution">
    <text evidence="22">The sequence shown here is derived from an EMBL/GenBank/DDBJ whole genome shotgun (WGS) entry which is preliminary data.</text>
</comment>
<dbReference type="SMART" id="SM00053">
    <property type="entry name" value="DYNc"/>
    <property type="match status" value="1"/>
</dbReference>
<feature type="region of interest" description="Disordered" evidence="19">
    <location>
        <begin position="1136"/>
        <end position="1182"/>
    </location>
</feature>
<dbReference type="InterPro" id="IPR045063">
    <property type="entry name" value="Dynamin_N"/>
</dbReference>
<proteinExistence type="inferred from homology"/>
<evidence type="ECO:0000256" key="2">
    <source>
        <dbReference type="ARBA" id="ARBA00004569"/>
    </source>
</evidence>
<dbReference type="SUPFAM" id="SSF54637">
    <property type="entry name" value="Thioesterase/thiol ester dehydrase-isomerase"/>
    <property type="match status" value="1"/>
</dbReference>
<evidence type="ECO:0000256" key="5">
    <source>
        <dbReference type="ARBA" id="ARBA00022723"/>
    </source>
</evidence>
<dbReference type="EC" id="3.6.5.5" evidence="3"/>
<dbReference type="InterPro" id="IPR056495">
    <property type="entry name" value="LIS_MGM1"/>
</dbReference>
<dbReference type="PRINTS" id="PR00195">
    <property type="entry name" value="DYNAMIN"/>
</dbReference>
<keyword evidence="5" id="KW-0479">Metal-binding</keyword>
<evidence type="ECO:0000256" key="17">
    <source>
        <dbReference type="RuleBase" id="RU003932"/>
    </source>
</evidence>
<dbReference type="PANTHER" id="PTHR11566">
    <property type="entry name" value="DYNAMIN"/>
    <property type="match status" value="1"/>
</dbReference>
<keyword evidence="9" id="KW-0460">Magnesium</keyword>
<dbReference type="GO" id="GO:0005874">
    <property type="term" value="C:microtubule"/>
    <property type="evidence" value="ECO:0007669"/>
    <property type="project" value="TreeGrafter"/>
</dbReference>
<keyword evidence="12" id="KW-0496">Mitochondrion</keyword>
<evidence type="ECO:0000259" key="20">
    <source>
        <dbReference type="PROSITE" id="PS51388"/>
    </source>
</evidence>
<keyword evidence="13 17" id="KW-0342">GTP-binding</keyword>
<feature type="domain" description="GED" evidence="20">
    <location>
        <begin position="827"/>
        <end position="920"/>
    </location>
</feature>
<evidence type="ECO:0000256" key="15">
    <source>
        <dbReference type="ARBA" id="ARBA00023157"/>
    </source>
</evidence>
<dbReference type="Pfam" id="PF13279">
    <property type="entry name" value="4HBT_2"/>
    <property type="match status" value="1"/>
</dbReference>
<keyword evidence="4" id="KW-0812">Transmembrane</keyword>
<evidence type="ECO:0000256" key="16">
    <source>
        <dbReference type="ARBA" id="ARBA00048040"/>
    </source>
</evidence>
<dbReference type="Gene3D" id="3.40.50.300">
    <property type="entry name" value="P-loop containing nucleotide triphosphate hydrolases"/>
    <property type="match status" value="1"/>
</dbReference>
<evidence type="ECO:0000259" key="21">
    <source>
        <dbReference type="PROSITE" id="PS51718"/>
    </source>
</evidence>
<evidence type="ECO:0000256" key="11">
    <source>
        <dbReference type="ARBA" id="ARBA00022989"/>
    </source>
</evidence>
<dbReference type="EMBL" id="JAPEVG010000013">
    <property type="protein sequence ID" value="KAJ8496581.1"/>
    <property type="molecule type" value="Genomic_DNA"/>
</dbReference>
<feature type="region of interest" description="Disordered" evidence="19">
    <location>
        <begin position="169"/>
        <end position="196"/>
    </location>
</feature>